<gene>
    <name evidence="4" type="ORF">JAO74_15970</name>
</gene>
<evidence type="ECO:0000313" key="4">
    <source>
        <dbReference type="EMBL" id="MBJ6123284.1"/>
    </source>
</evidence>
<accession>A0ABS0XTA8</accession>
<dbReference type="Proteomes" id="UP000640426">
    <property type="component" value="Unassembled WGS sequence"/>
</dbReference>
<protein>
    <submittedName>
        <fullName evidence="4">Glycosyltransferase</fullName>
    </submittedName>
</protein>
<dbReference type="InterPro" id="IPR036291">
    <property type="entry name" value="NAD(P)-bd_dom_sf"/>
</dbReference>
<dbReference type="Gene3D" id="3.30.360.10">
    <property type="entry name" value="Dihydrodipicolinate Reductase, domain 2"/>
    <property type="match status" value="1"/>
</dbReference>
<dbReference type="EMBL" id="JAELXS010000010">
    <property type="protein sequence ID" value="MBJ6123284.1"/>
    <property type="molecule type" value="Genomic_DNA"/>
</dbReference>
<dbReference type="InterPro" id="IPR052515">
    <property type="entry name" value="Gfo/Idh/MocA_Oxidoreductase"/>
</dbReference>
<reference evidence="5" key="1">
    <citation type="submission" date="2020-12" db="EMBL/GenBank/DDBJ databases">
        <title>Hymenobacter sp.</title>
        <authorList>
            <person name="Kim M.K."/>
        </authorList>
    </citation>
    <scope>NUCLEOTIDE SEQUENCE [LARGE SCALE GENOMIC DNA]</scope>
    <source>
        <strain evidence="5">BT553</strain>
    </source>
</reference>
<evidence type="ECO:0000313" key="5">
    <source>
        <dbReference type="Proteomes" id="UP000640426"/>
    </source>
</evidence>
<comment type="caution">
    <text evidence="4">The sequence shown here is derived from an EMBL/GenBank/DDBJ whole genome shotgun (WGS) entry which is preliminary data.</text>
</comment>
<evidence type="ECO:0000259" key="3">
    <source>
        <dbReference type="Pfam" id="PF22725"/>
    </source>
</evidence>
<dbReference type="InterPro" id="IPR028098">
    <property type="entry name" value="Glyco_trans_4-like_N"/>
</dbReference>
<dbReference type="Gene3D" id="3.40.50.2000">
    <property type="entry name" value="Glycogen Phosphorylase B"/>
    <property type="match status" value="2"/>
</dbReference>
<sequence length="690" mass="73577">MTDRPRLFLVTESPAPSGVGEHMLTLAEGLRGDHDIVVAATPASGLLARARACGLTVKAIDPGNVPDLSRWFARAQPDIVHVHAGIGWEGHASAQAAHAAGARVIRTEHLPYLLTDADQCAAHRAGLTHVDRLIAVSDAVADSHRQAELGNRLTTIPNGVVPPPASTRPRATLRRYWALDDGPVLLMAARFAEQKGHRLILDAMPAIRAVHPHATLLLAGDGPLKWTIAREIAGCGLAGSVRMLGQRDDMPDLMAAADLLVLPSRFEGLSLVALEAMAAGLPIVASDAPGNAEMLEHGRSGWLTPAGDADAFAATVIDALADRDRLRAVAIAASDHQRDHYDADRMIRDTAAIYAEETSGAPRPDGKRMTRIGFIGAGGIAHRHFGVLEQFDDVAIVAIADVDQSRADEAAARFGAQAFTDIDAMLDAVPVDALYICVPPFAHGAPERAAIARGLPFFVEKPVALDIATADAIAAEIAAANIVTAVGYHWRYLDTVDEVRGLLAHNPARLMSGYWLDSTPPPQWWWHADQSGGQMVEQTTHLIDLARYLAGDVTRVFGLAGHTDRAEFPGLDVPTVSTASLQFGSGAIANFASTCLLGWNHRVGLHLFGDRLAVELTDRDLMVDVGRGRPVRGAQGDPVWHEDRDFIDAVQGKENRIRCPYADAVETHRVALAIGESARTGTAIVLGTGA</sequence>
<dbReference type="CDD" id="cd03801">
    <property type="entry name" value="GT4_PimA-like"/>
    <property type="match status" value="1"/>
</dbReference>
<organism evidence="4 5">
    <name type="scientific">Sphingomonas mollis</name>
    <dbReference type="NCBI Taxonomy" id="2795726"/>
    <lineage>
        <taxon>Bacteria</taxon>
        <taxon>Pseudomonadati</taxon>
        <taxon>Pseudomonadota</taxon>
        <taxon>Alphaproteobacteria</taxon>
        <taxon>Sphingomonadales</taxon>
        <taxon>Sphingomonadaceae</taxon>
        <taxon>Sphingomonas</taxon>
    </lineage>
</organism>
<dbReference type="SUPFAM" id="SSF53756">
    <property type="entry name" value="UDP-Glycosyltransferase/glycogen phosphorylase"/>
    <property type="match status" value="1"/>
</dbReference>
<keyword evidence="5" id="KW-1185">Reference proteome</keyword>
<feature type="domain" description="Gfo/Idh/MocA-like oxidoreductase N-terminal" evidence="1">
    <location>
        <begin position="371"/>
        <end position="488"/>
    </location>
</feature>
<dbReference type="Gene3D" id="3.40.50.720">
    <property type="entry name" value="NAD(P)-binding Rossmann-like Domain"/>
    <property type="match status" value="1"/>
</dbReference>
<proteinExistence type="predicted"/>
<feature type="domain" description="Glycosyltransferase subfamily 4-like N-terminal" evidence="2">
    <location>
        <begin position="17"/>
        <end position="160"/>
    </location>
</feature>
<dbReference type="Pfam" id="PF22725">
    <property type="entry name" value="GFO_IDH_MocA_C3"/>
    <property type="match status" value="1"/>
</dbReference>
<name>A0ABS0XTA8_9SPHN</name>
<dbReference type="Pfam" id="PF13692">
    <property type="entry name" value="Glyco_trans_1_4"/>
    <property type="match status" value="1"/>
</dbReference>
<dbReference type="SUPFAM" id="SSF51735">
    <property type="entry name" value="NAD(P)-binding Rossmann-fold domains"/>
    <property type="match status" value="1"/>
</dbReference>
<feature type="domain" description="GFO/IDH/MocA-like oxidoreductase" evidence="3">
    <location>
        <begin position="514"/>
        <end position="611"/>
    </location>
</feature>
<dbReference type="Pfam" id="PF13439">
    <property type="entry name" value="Glyco_transf_4"/>
    <property type="match status" value="1"/>
</dbReference>
<dbReference type="InterPro" id="IPR055170">
    <property type="entry name" value="GFO_IDH_MocA-like_dom"/>
</dbReference>
<dbReference type="PANTHER" id="PTHR43249">
    <property type="entry name" value="UDP-N-ACETYL-2-AMINO-2-DEOXY-D-GLUCURONATE OXIDASE"/>
    <property type="match status" value="1"/>
</dbReference>
<dbReference type="SUPFAM" id="SSF55347">
    <property type="entry name" value="Glyceraldehyde-3-phosphate dehydrogenase-like, C-terminal domain"/>
    <property type="match status" value="1"/>
</dbReference>
<dbReference type="PANTHER" id="PTHR43249:SF1">
    <property type="entry name" value="D-GLUCOSIDE 3-DEHYDROGENASE"/>
    <property type="match status" value="1"/>
</dbReference>
<dbReference type="RefSeq" id="WP_199040427.1">
    <property type="nucleotide sequence ID" value="NZ_JAELXS010000010.1"/>
</dbReference>
<evidence type="ECO:0000259" key="1">
    <source>
        <dbReference type="Pfam" id="PF01408"/>
    </source>
</evidence>
<dbReference type="Pfam" id="PF01408">
    <property type="entry name" value="GFO_IDH_MocA"/>
    <property type="match status" value="1"/>
</dbReference>
<dbReference type="InterPro" id="IPR000683">
    <property type="entry name" value="Gfo/Idh/MocA-like_OxRdtase_N"/>
</dbReference>
<evidence type="ECO:0000259" key="2">
    <source>
        <dbReference type="Pfam" id="PF13439"/>
    </source>
</evidence>